<feature type="domain" description="HTH marR-type" evidence="1">
    <location>
        <begin position="1"/>
        <end position="147"/>
    </location>
</feature>
<dbReference type="RefSeq" id="WP_123669572.1">
    <property type="nucleotide sequence ID" value="NZ_RJKE01000001.1"/>
</dbReference>
<dbReference type="PANTHER" id="PTHR33164:SF99">
    <property type="entry name" value="MARR FAMILY REGULATORY PROTEIN"/>
    <property type="match status" value="1"/>
</dbReference>
<dbReference type="PANTHER" id="PTHR33164">
    <property type="entry name" value="TRANSCRIPTIONAL REGULATOR, MARR FAMILY"/>
    <property type="match status" value="1"/>
</dbReference>
<dbReference type="InterPro" id="IPR000835">
    <property type="entry name" value="HTH_MarR-typ"/>
</dbReference>
<dbReference type="Proteomes" id="UP000272400">
    <property type="component" value="Unassembled WGS sequence"/>
</dbReference>
<proteinExistence type="predicted"/>
<dbReference type="GO" id="GO:0006950">
    <property type="term" value="P:response to stress"/>
    <property type="evidence" value="ECO:0007669"/>
    <property type="project" value="TreeGrafter"/>
</dbReference>
<evidence type="ECO:0000259" key="1">
    <source>
        <dbReference type="PROSITE" id="PS50995"/>
    </source>
</evidence>
<dbReference type="InterPro" id="IPR036390">
    <property type="entry name" value="WH_DNA-bd_sf"/>
</dbReference>
<dbReference type="AlphaFoldDB" id="A0A3N1DAU2"/>
<reference evidence="2 3" key="1">
    <citation type="submission" date="2018-11" db="EMBL/GenBank/DDBJ databases">
        <title>Sequencing the genomes of 1000 actinobacteria strains.</title>
        <authorList>
            <person name="Klenk H.-P."/>
        </authorList>
    </citation>
    <scope>NUCLEOTIDE SEQUENCE [LARGE SCALE GENOMIC DNA]</scope>
    <source>
        <strain evidence="2 3">DSM 44254</strain>
    </source>
</reference>
<dbReference type="Gene3D" id="1.10.10.10">
    <property type="entry name" value="Winged helix-like DNA-binding domain superfamily/Winged helix DNA-binding domain"/>
    <property type="match status" value="1"/>
</dbReference>
<dbReference type="OrthoDB" id="8635520at2"/>
<sequence>MAETRWLDATQQGQWRSYLDGSSLLLELLDRELKATHGLTMSEYEILVRLSEAPGRTLRMAELAQMAYHSRSRLSHTCARLEAKGLVVRVPCDDDKRGVNAVLTEEGYALLGEAAHDHVRTVRQHFVDLLDAEELAVVGRVFARIAEQARPAIG</sequence>
<keyword evidence="3" id="KW-1185">Reference proteome</keyword>
<evidence type="ECO:0000313" key="2">
    <source>
        <dbReference type="EMBL" id="ROO90643.1"/>
    </source>
</evidence>
<evidence type="ECO:0000313" key="3">
    <source>
        <dbReference type="Proteomes" id="UP000272400"/>
    </source>
</evidence>
<name>A0A3N1DAU2_9ACTN</name>
<gene>
    <name evidence="2" type="ORF">EDD29_8377</name>
</gene>
<dbReference type="PROSITE" id="PS50995">
    <property type="entry name" value="HTH_MARR_2"/>
    <property type="match status" value="1"/>
</dbReference>
<dbReference type="SMART" id="SM00347">
    <property type="entry name" value="HTH_MARR"/>
    <property type="match status" value="1"/>
</dbReference>
<accession>A0A3N1DAU2</accession>
<dbReference type="SUPFAM" id="SSF46785">
    <property type="entry name" value="Winged helix' DNA-binding domain"/>
    <property type="match status" value="1"/>
</dbReference>
<protein>
    <submittedName>
        <fullName evidence="2">MarR family transcriptional regulator</fullName>
    </submittedName>
</protein>
<dbReference type="InterPro" id="IPR036388">
    <property type="entry name" value="WH-like_DNA-bd_sf"/>
</dbReference>
<organism evidence="2 3">
    <name type="scientific">Actinocorallia herbida</name>
    <dbReference type="NCBI Taxonomy" id="58109"/>
    <lineage>
        <taxon>Bacteria</taxon>
        <taxon>Bacillati</taxon>
        <taxon>Actinomycetota</taxon>
        <taxon>Actinomycetes</taxon>
        <taxon>Streptosporangiales</taxon>
        <taxon>Thermomonosporaceae</taxon>
        <taxon>Actinocorallia</taxon>
    </lineage>
</organism>
<dbReference type="InterPro" id="IPR039422">
    <property type="entry name" value="MarR/SlyA-like"/>
</dbReference>
<comment type="caution">
    <text evidence="2">The sequence shown here is derived from an EMBL/GenBank/DDBJ whole genome shotgun (WGS) entry which is preliminary data.</text>
</comment>
<dbReference type="PRINTS" id="PR00598">
    <property type="entry name" value="HTHMARR"/>
</dbReference>
<dbReference type="GO" id="GO:0003700">
    <property type="term" value="F:DNA-binding transcription factor activity"/>
    <property type="evidence" value="ECO:0007669"/>
    <property type="project" value="InterPro"/>
</dbReference>
<dbReference type="Pfam" id="PF12802">
    <property type="entry name" value="MarR_2"/>
    <property type="match status" value="1"/>
</dbReference>
<dbReference type="EMBL" id="RJKE01000001">
    <property type="protein sequence ID" value="ROO90643.1"/>
    <property type="molecule type" value="Genomic_DNA"/>
</dbReference>